<dbReference type="PATRIC" id="fig|883169.3.peg.1397"/>
<dbReference type="Proteomes" id="UP000011016">
    <property type="component" value="Unassembled WGS sequence"/>
</dbReference>
<dbReference type="EMBL" id="AHAE01000069">
    <property type="protein sequence ID" value="EJZ81630.1"/>
    <property type="molecule type" value="Genomic_DNA"/>
</dbReference>
<protein>
    <submittedName>
        <fullName evidence="1">Putative hydrolase of the HAD superfamily</fullName>
    </submittedName>
</protein>
<keyword evidence="1" id="KW-0378">Hydrolase</keyword>
<evidence type="ECO:0000313" key="1">
    <source>
        <dbReference type="EMBL" id="CCI83896.1"/>
    </source>
</evidence>
<dbReference type="Pfam" id="PF00702">
    <property type="entry name" value="Hydrolase"/>
    <property type="match status" value="1"/>
</dbReference>
<reference evidence="2 3" key="2">
    <citation type="submission" date="2012-08" db="EMBL/GenBank/DDBJ databases">
        <title>The Genome Sequence of Turicella otitidis ATCC 51513.</title>
        <authorList>
            <consortium name="The Broad Institute Genome Sequencing Platform"/>
            <person name="Earl A."/>
            <person name="Ward D."/>
            <person name="Feldgarden M."/>
            <person name="Gevers D."/>
            <person name="Huys G."/>
            <person name="Walker B."/>
            <person name="Young S.K."/>
            <person name="Zeng Q."/>
            <person name="Gargeya S."/>
            <person name="Fitzgerald M."/>
            <person name="Haas B."/>
            <person name="Abouelleil A."/>
            <person name="Alvarado L."/>
            <person name="Arachchi H.M."/>
            <person name="Berlin A.M."/>
            <person name="Chapman S.B."/>
            <person name="Goldberg J."/>
            <person name="Griggs A."/>
            <person name="Gujja S."/>
            <person name="Hansen M."/>
            <person name="Howarth C."/>
            <person name="Imamovic A."/>
            <person name="Larimer J."/>
            <person name="McCowen C."/>
            <person name="Montmayeur A."/>
            <person name="Murphy C."/>
            <person name="Neiman D."/>
            <person name="Pearson M."/>
            <person name="Priest M."/>
            <person name="Roberts A."/>
            <person name="Saif S."/>
            <person name="Shea T."/>
            <person name="Sisk P."/>
            <person name="Sykes S."/>
            <person name="Wortman J."/>
            <person name="Nusbaum C."/>
            <person name="Birren B."/>
        </authorList>
    </citation>
    <scope>NUCLEOTIDE SEQUENCE [LARGE SCALE GENOMIC DNA]</scope>
    <source>
        <strain evidence="2 3">ATCC 51513</strain>
    </source>
</reference>
<dbReference type="InterPro" id="IPR023214">
    <property type="entry name" value="HAD_sf"/>
</dbReference>
<dbReference type="GO" id="GO:0016787">
    <property type="term" value="F:hydrolase activity"/>
    <property type="evidence" value="ECO:0007669"/>
    <property type="project" value="UniProtKB-KW"/>
</dbReference>
<dbReference type="eggNOG" id="COG1011">
    <property type="taxonomic scope" value="Bacteria"/>
</dbReference>
<keyword evidence="3" id="KW-1185">Reference proteome</keyword>
<dbReference type="Gene3D" id="3.40.50.1000">
    <property type="entry name" value="HAD superfamily/HAD-like"/>
    <property type="match status" value="1"/>
</dbReference>
<dbReference type="PANTHER" id="PTHR43611:SF3">
    <property type="entry name" value="FLAVIN MONONUCLEOTIDE HYDROLASE 1, CHLOROPLATIC"/>
    <property type="match status" value="1"/>
</dbReference>
<dbReference type="AlphaFoldDB" id="I7JWJ6"/>
<proteinExistence type="predicted"/>
<evidence type="ECO:0000313" key="2">
    <source>
        <dbReference type="EMBL" id="EJZ81630.1"/>
    </source>
</evidence>
<evidence type="ECO:0000313" key="3">
    <source>
        <dbReference type="Proteomes" id="UP000006078"/>
    </source>
</evidence>
<dbReference type="STRING" id="29321.AAV33_06000"/>
<dbReference type="HOGENOM" id="CLU_045011_9_3_11"/>
<reference evidence="1 4" key="1">
    <citation type="journal article" date="2012" name="J. Bacteriol.">
        <title>Draft Genome Sequence of Turicella otitidis ATCC 51513, Isolated from Middle Ear Fluid from a Child with Otitis Media.</title>
        <authorList>
            <person name="Brinkrolf K."/>
            <person name="Schneider J."/>
            <person name="Knecht M."/>
            <person name="Ruckert C."/>
            <person name="Tauch A."/>
        </authorList>
    </citation>
    <scope>NUCLEOTIDE SEQUENCE [LARGE SCALE GENOMIC DNA]</scope>
    <source>
        <strain evidence="1 4">ATCC 51513</strain>
    </source>
</reference>
<dbReference type="InterPro" id="IPR036412">
    <property type="entry name" value="HAD-like_sf"/>
</dbReference>
<dbReference type="SUPFAM" id="SSF56784">
    <property type="entry name" value="HAD-like"/>
    <property type="match status" value="1"/>
</dbReference>
<comment type="caution">
    <text evidence="1">The sequence shown here is derived from an EMBL/GenBank/DDBJ whole genome shotgun (WGS) entry which is preliminary data.</text>
</comment>
<gene>
    <name evidence="1" type="ORF">BN46_1171</name>
    <name evidence="2" type="ORF">HMPREF9719_01451</name>
</gene>
<dbReference type="OrthoDB" id="9795007at2"/>
<dbReference type="RefSeq" id="WP_004601341.1">
    <property type="nucleotide sequence ID" value="NZ_HF541867.1"/>
</dbReference>
<dbReference type="SFLD" id="SFLDS00003">
    <property type="entry name" value="Haloacid_Dehalogenase"/>
    <property type="match status" value="1"/>
</dbReference>
<sequence>MCVVFDIGGVLVPQGDRMDRLSGRAAELIPGLDRDAFVSAFWEVRDPYDLGQSDAEYWARVFDKAGLAEFPDDEVVEELAELDGNVNGSASEEAAEILAGLGRRGVHLGLLSNAPYRMADAVERSSWAAPVTTAVFSAREGLAKPDERIYELAHARLEEDAKREIPRGDVLFFDDREVNVAAARSFGWVAHQFKNYPALNAVLDEHLGDR</sequence>
<dbReference type="PANTHER" id="PTHR43611">
    <property type="entry name" value="ALPHA-D-GLUCOSE 1-PHOSPHATE PHOSPHATASE"/>
    <property type="match status" value="1"/>
</dbReference>
<dbReference type="Proteomes" id="UP000006078">
    <property type="component" value="Unassembled WGS sequence"/>
</dbReference>
<dbReference type="SFLD" id="SFLDG01129">
    <property type="entry name" value="C1.5:_HAD__Beta-PGM__Phosphata"/>
    <property type="match status" value="1"/>
</dbReference>
<name>I7JWJ6_9CORY</name>
<dbReference type="EMBL" id="CAJZ01000170">
    <property type="protein sequence ID" value="CCI83896.1"/>
    <property type="molecule type" value="Genomic_DNA"/>
</dbReference>
<organism evidence="1 4">
    <name type="scientific">Corynebacterium otitidis ATCC 51513</name>
    <dbReference type="NCBI Taxonomy" id="883169"/>
    <lineage>
        <taxon>Bacteria</taxon>
        <taxon>Bacillati</taxon>
        <taxon>Actinomycetota</taxon>
        <taxon>Actinomycetes</taxon>
        <taxon>Mycobacteriales</taxon>
        <taxon>Corynebacteriaceae</taxon>
        <taxon>Corynebacterium</taxon>
    </lineage>
</organism>
<evidence type="ECO:0000313" key="4">
    <source>
        <dbReference type="Proteomes" id="UP000011016"/>
    </source>
</evidence>
<accession>I7JWJ6</accession>